<evidence type="ECO:0000256" key="2">
    <source>
        <dbReference type="SAM" id="SignalP"/>
    </source>
</evidence>
<feature type="chain" id="PRO_5021864629" description="Gram-positive cocci surface proteins LPxTG domain-containing protein" evidence="2">
    <location>
        <begin position="25"/>
        <end position="199"/>
    </location>
</feature>
<protein>
    <recommendedName>
        <fullName evidence="5">Gram-positive cocci surface proteins LPxTG domain-containing protein</fullName>
    </recommendedName>
</protein>
<sequence length="199" mass="19462">MRRALTVLASAAVAVAGLAGPAAAATLPLCTPNDRYIPGGTCEVRVTPECNEGAPVLDYVVAPGAVGGAATVDVTWTNLPGADLVLADQPLTVDNQAWPAGADGEVTLVFATAPEATRVNVTVPEACASSLVLASRETPRSAAAGSGAAAAAADSVRSQSSSGVLAATGSAVLPLALGGGALVLGGTALLLARRARQRV</sequence>
<keyword evidence="2" id="KW-0732">Signal</keyword>
<gene>
    <name evidence="3" type="ORF">CAE01nite_22570</name>
</gene>
<accession>A0A512DDI0</accession>
<comment type="caution">
    <text evidence="3">The sequence shown here is derived from an EMBL/GenBank/DDBJ whole genome shotgun (WGS) entry which is preliminary data.</text>
</comment>
<keyword evidence="4" id="KW-1185">Reference proteome</keyword>
<keyword evidence="1" id="KW-0812">Transmembrane</keyword>
<keyword evidence="1" id="KW-1133">Transmembrane helix</keyword>
<feature type="signal peptide" evidence="2">
    <location>
        <begin position="1"/>
        <end position="24"/>
    </location>
</feature>
<dbReference type="Proteomes" id="UP000321181">
    <property type="component" value="Unassembled WGS sequence"/>
</dbReference>
<dbReference type="EMBL" id="BJYY01000014">
    <property type="protein sequence ID" value="GEO34532.1"/>
    <property type="molecule type" value="Genomic_DNA"/>
</dbReference>
<dbReference type="AlphaFoldDB" id="A0A512DDI0"/>
<organism evidence="3 4">
    <name type="scientific">Cellulomonas aerilata</name>
    <dbReference type="NCBI Taxonomy" id="515326"/>
    <lineage>
        <taxon>Bacteria</taxon>
        <taxon>Bacillati</taxon>
        <taxon>Actinomycetota</taxon>
        <taxon>Actinomycetes</taxon>
        <taxon>Micrococcales</taxon>
        <taxon>Cellulomonadaceae</taxon>
        <taxon>Cellulomonas</taxon>
    </lineage>
</organism>
<evidence type="ECO:0008006" key="5">
    <source>
        <dbReference type="Google" id="ProtNLM"/>
    </source>
</evidence>
<name>A0A512DDI0_9CELL</name>
<evidence type="ECO:0000313" key="3">
    <source>
        <dbReference type="EMBL" id="GEO34532.1"/>
    </source>
</evidence>
<proteinExistence type="predicted"/>
<feature type="transmembrane region" description="Helical" evidence="1">
    <location>
        <begin position="171"/>
        <end position="192"/>
    </location>
</feature>
<evidence type="ECO:0000256" key="1">
    <source>
        <dbReference type="SAM" id="Phobius"/>
    </source>
</evidence>
<evidence type="ECO:0000313" key="4">
    <source>
        <dbReference type="Proteomes" id="UP000321181"/>
    </source>
</evidence>
<reference evidence="3 4" key="1">
    <citation type="submission" date="2019-07" db="EMBL/GenBank/DDBJ databases">
        <title>Whole genome shotgun sequence of Cellulomonas aerilata NBRC 106308.</title>
        <authorList>
            <person name="Hosoyama A."/>
            <person name="Uohara A."/>
            <person name="Ohji S."/>
            <person name="Ichikawa N."/>
        </authorList>
    </citation>
    <scope>NUCLEOTIDE SEQUENCE [LARGE SCALE GENOMIC DNA]</scope>
    <source>
        <strain evidence="3 4">NBRC 106308</strain>
    </source>
</reference>
<keyword evidence="1" id="KW-0472">Membrane</keyword>